<keyword evidence="1" id="KW-1133">Transmembrane helix</keyword>
<feature type="transmembrane region" description="Helical" evidence="1">
    <location>
        <begin position="64"/>
        <end position="84"/>
    </location>
</feature>
<keyword evidence="1" id="KW-0472">Membrane</keyword>
<name>B0CFD8_ACAM1</name>
<dbReference type="SUPFAM" id="SSF55729">
    <property type="entry name" value="Acyl-CoA N-acyltransferases (Nat)"/>
    <property type="match status" value="1"/>
</dbReference>
<dbReference type="EMBL" id="CP000828">
    <property type="protein sequence ID" value="ABW25825.1"/>
    <property type="molecule type" value="Genomic_DNA"/>
</dbReference>
<organism evidence="3 4">
    <name type="scientific">Acaryochloris marina (strain MBIC 11017)</name>
    <dbReference type="NCBI Taxonomy" id="329726"/>
    <lineage>
        <taxon>Bacteria</taxon>
        <taxon>Bacillati</taxon>
        <taxon>Cyanobacteriota</taxon>
        <taxon>Cyanophyceae</taxon>
        <taxon>Acaryochloridales</taxon>
        <taxon>Acaryochloridaceae</taxon>
        <taxon>Acaryochloris</taxon>
    </lineage>
</organism>
<evidence type="ECO:0000259" key="2">
    <source>
        <dbReference type="PROSITE" id="PS51186"/>
    </source>
</evidence>
<dbReference type="InterPro" id="IPR000182">
    <property type="entry name" value="GNAT_dom"/>
</dbReference>
<dbReference type="HOGENOM" id="CLU_103232_0_0_3"/>
<evidence type="ECO:0000313" key="3">
    <source>
        <dbReference type="EMBL" id="ABW25825.1"/>
    </source>
</evidence>
<dbReference type="Proteomes" id="UP000000268">
    <property type="component" value="Chromosome"/>
</dbReference>
<reference evidence="3 4" key="1">
    <citation type="journal article" date="2008" name="Proc. Natl. Acad. Sci. U.S.A.">
        <title>Niche adaptation and genome expansion in the chlorophyll d-producing cyanobacterium Acaryochloris marina.</title>
        <authorList>
            <person name="Swingley W.D."/>
            <person name="Chen M."/>
            <person name="Cheung P.C."/>
            <person name="Conrad A.L."/>
            <person name="Dejesa L.C."/>
            <person name="Hao J."/>
            <person name="Honchak B.M."/>
            <person name="Karbach L.E."/>
            <person name="Kurdoglu A."/>
            <person name="Lahiri S."/>
            <person name="Mastrian S.D."/>
            <person name="Miyashita H."/>
            <person name="Page L."/>
            <person name="Ramakrishna P."/>
            <person name="Satoh S."/>
            <person name="Sattley W.M."/>
            <person name="Shimada Y."/>
            <person name="Taylor H.L."/>
            <person name="Tomo T."/>
            <person name="Tsuchiya T."/>
            <person name="Wang Z.T."/>
            <person name="Raymond J."/>
            <person name="Mimuro M."/>
            <person name="Blankenship R.E."/>
            <person name="Touchman J.W."/>
        </authorList>
    </citation>
    <scope>NUCLEOTIDE SEQUENCE [LARGE SCALE GENOMIC DNA]</scope>
    <source>
        <strain evidence="4">MBIC 11017</strain>
    </source>
</reference>
<dbReference type="PROSITE" id="PS51186">
    <property type="entry name" value="GNAT"/>
    <property type="match status" value="1"/>
</dbReference>
<dbReference type="KEGG" id="amr:AM1_0781"/>
<accession>B0CFD8</accession>
<evidence type="ECO:0000313" key="4">
    <source>
        <dbReference type="Proteomes" id="UP000000268"/>
    </source>
</evidence>
<dbReference type="STRING" id="329726.AM1_0781"/>
<dbReference type="InterPro" id="IPR016181">
    <property type="entry name" value="Acyl_CoA_acyltransferase"/>
</dbReference>
<feature type="domain" description="N-acetyltransferase" evidence="2">
    <location>
        <begin position="51"/>
        <end position="196"/>
    </location>
</feature>
<sequence>MLRPAQAQDKWAIQQMLWQFTWDEGIGLDVRLFSFAFFRLGLVGLALWLQIYWRQSTTMVDVQFILAIANVATAGLGLYLASLVMGQLIMRFFGVVFNWSRFQVIEQAGTLAGCALLNAYSSHSELAYVFVQSQFRHQGWGSQIVQTLIQESDKDVYLACKPQVVPFYERQGFTVQSWLDLPPGVKRCFRIFRPHPRLWGFKLNFMQCPIAPTAIAPESIAVETPHLSESTPHS</sequence>
<keyword evidence="4" id="KW-1185">Reference proteome</keyword>
<feature type="transmembrane region" description="Helical" evidence="1">
    <location>
        <begin position="32"/>
        <end position="52"/>
    </location>
</feature>
<dbReference type="AlphaFoldDB" id="B0CFD8"/>
<keyword evidence="3" id="KW-0808">Transferase</keyword>
<evidence type="ECO:0000256" key="1">
    <source>
        <dbReference type="SAM" id="Phobius"/>
    </source>
</evidence>
<dbReference type="Gene3D" id="3.40.630.30">
    <property type="match status" value="1"/>
</dbReference>
<dbReference type="eggNOG" id="COG1246">
    <property type="taxonomic scope" value="Bacteria"/>
</dbReference>
<proteinExistence type="predicted"/>
<dbReference type="GO" id="GO:0016747">
    <property type="term" value="F:acyltransferase activity, transferring groups other than amino-acyl groups"/>
    <property type="evidence" value="ECO:0007669"/>
    <property type="project" value="InterPro"/>
</dbReference>
<dbReference type="CDD" id="cd04301">
    <property type="entry name" value="NAT_SF"/>
    <property type="match status" value="1"/>
</dbReference>
<protein>
    <submittedName>
        <fullName evidence="3">Acetyltransferase, gnat family</fullName>
    </submittedName>
</protein>
<gene>
    <name evidence="3" type="ordered locus">AM1_0781</name>
</gene>
<keyword evidence="1" id="KW-0812">Transmembrane</keyword>
<dbReference type="Pfam" id="PF13508">
    <property type="entry name" value="Acetyltransf_7"/>
    <property type="match status" value="1"/>
</dbReference>